<name>A0AAN9MF67_CANGL</name>
<sequence>MVIERACSSPDGCSFWCSTACVPVGFVRSYAPSMAWAHGSLSVHAEWFASVALYSPNLWQWGNPHVMHCTVLVPTDSYACHWSWYLTWGLFPGFVRLVKAHMNSAPAHRLEGEGQGGFMLRTCLSLDDSTLWGLCVWVHSACPLQGTLPSSSLVISLDLTYLHLVLPSTIGPCDGSAGSATPMRAPILLLMTGAFDWSP</sequence>
<protein>
    <submittedName>
        <fullName evidence="1">Uncharacterized protein</fullName>
    </submittedName>
</protein>
<evidence type="ECO:0000313" key="1">
    <source>
        <dbReference type="EMBL" id="KAK7350213.1"/>
    </source>
</evidence>
<organism evidence="1 2">
    <name type="scientific">Canavalia gladiata</name>
    <name type="common">Sword bean</name>
    <name type="synonym">Dolichos gladiatus</name>
    <dbReference type="NCBI Taxonomy" id="3824"/>
    <lineage>
        <taxon>Eukaryota</taxon>
        <taxon>Viridiplantae</taxon>
        <taxon>Streptophyta</taxon>
        <taxon>Embryophyta</taxon>
        <taxon>Tracheophyta</taxon>
        <taxon>Spermatophyta</taxon>
        <taxon>Magnoliopsida</taxon>
        <taxon>eudicotyledons</taxon>
        <taxon>Gunneridae</taxon>
        <taxon>Pentapetalae</taxon>
        <taxon>rosids</taxon>
        <taxon>fabids</taxon>
        <taxon>Fabales</taxon>
        <taxon>Fabaceae</taxon>
        <taxon>Papilionoideae</taxon>
        <taxon>50 kb inversion clade</taxon>
        <taxon>NPAAA clade</taxon>
        <taxon>indigoferoid/millettioid clade</taxon>
        <taxon>Phaseoleae</taxon>
        <taxon>Canavalia</taxon>
    </lineage>
</organism>
<accession>A0AAN9MF67</accession>
<dbReference type="Proteomes" id="UP001367508">
    <property type="component" value="Unassembled WGS sequence"/>
</dbReference>
<evidence type="ECO:0000313" key="2">
    <source>
        <dbReference type="Proteomes" id="UP001367508"/>
    </source>
</evidence>
<gene>
    <name evidence="1" type="ORF">VNO77_08488</name>
</gene>
<dbReference type="EMBL" id="JAYMYQ010000002">
    <property type="protein sequence ID" value="KAK7350213.1"/>
    <property type="molecule type" value="Genomic_DNA"/>
</dbReference>
<proteinExistence type="predicted"/>
<reference evidence="1 2" key="1">
    <citation type="submission" date="2024-01" db="EMBL/GenBank/DDBJ databases">
        <title>The genomes of 5 underutilized Papilionoideae crops provide insights into root nodulation and disease resistanc.</title>
        <authorList>
            <person name="Jiang F."/>
        </authorList>
    </citation>
    <scope>NUCLEOTIDE SEQUENCE [LARGE SCALE GENOMIC DNA]</scope>
    <source>
        <strain evidence="1">LVBAO_FW01</strain>
        <tissue evidence="1">Leaves</tissue>
    </source>
</reference>
<keyword evidence="2" id="KW-1185">Reference proteome</keyword>
<comment type="caution">
    <text evidence="1">The sequence shown here is derived from an EMBL/GenBank/DDBJ whole genome shotgun (WGS) entry which is preliminary data.</text>
</comment>
<dbReference type="AlphaFoldDB" id="A0AAN9MF67"/>